<dbReference type="STRING" id="721133.SAMN05216176_101671"/>
<comment type="caution">
    <text evidence="2">The sequence shown here is derived from an EMBL/GenBank/DDBJ whole genome shotgun (WGS) entry which is preliminary data.</text>
</comment>
<dbReference type="Gene3D" id="1.20.120.520">
    <property type="entry name" value="nmb1532 protein domain like"/>
    <property type="match status" value="1"/>
</dbReference>
<dbReference type="PATRIC" id="fig|1231190.3.peg.678"/>
<gene>
    <name evidence="2" type="ORF">NA8A_03225</name>
</gene>
<dbReference type="eggNOG" id="ENOG5030DC7">
    <property type="taxonomic scope" value="Bacteria"/>
</dbReference>
<evidence type="ECO:0000313" key="2">
    <source>
        <dbReference type="EMBL" id="EKF43791.1"/>
    </source>
</evidence>
<name>K2P9B7_9HYPH</name>
<keyword evidence="3" id="KW-1185">Reference proteome</keyword>
<dbReference type="CDD" id="cd12108">
    <property type="entry name" value="Hr-like"/>
    <property type="match status" value="1"/>
</dbReference>
<dbReference type="InterPro" id="IPR012312">
    <property type="entry name" value="Hemerythrin-like"/>
</dbReference>
<protein>
    <submittedName>
        <fullName evidence="2">Hemerythrin HHE cation binding domain-containing protein</fullName>
    </submittedName>
</protein>
<sequence length="218" mass="24841">MGGGPLRIQDHLILKGFREAMRADLPEELKLEIRKGLPPDLLYLLRKYPRESWTAHPNLGGMAQFWLQRHDMFRELGGMLKTSIADYREGKLAPHDFAAWFAPRLRFFLQQLHGHHQIEDMHYFPVFSAAETRLSRGFDLLDADHHVIHGALERNAETGSAFLQSLGAGRDRQLFAADQYGQENAALLAMLLRHLEDEEDLIIPLILDRGEDKLGVGA</sequence>
<accession>K2P9B7</accession>
<organism evidence="2 3">
    <name type="scientific">Nitratireductor indicus C115</name>
    <dbReference type="NCBI Taxonomy" id="1231190"/>
    <lineage>
        <taxon>Bacteria</taxon>
        <taxon>Pseudomonadati</taxon>
        <taxon>Pseudomonadota</taxon>
        <taxon>Alphaproteobacteria</taxon>
        <taxon>Hyphomicrobiales</taxon>
        <taxon>Phyllobacteriaceae</taxon>
        <taxon>Nitratireductor</taxon>
    </lineage>
</organism>
<dbReference type="AlphaFoldDB" id="K2P9B7"/>
<proteinExistence type="predicted"/>
<feature type="domain" description="Hemerythrin-like" evidence="1">
    <location>
        <begin position="64"/>
        <end position="206"/>
    </location>
</feature>
<evidence type="ECO:0000259" key="1">
    <source>
        <dbReference type="Pfam" id="PF01814"/>
    </source>
</evidence>
<evidence type="ECO:0000313" key="3">
    <source>
        <dbReference type="Proteomes" id="UP000007374"/>
    </source>
</evidence>
<dbReference type="Pfam" id="PF01814">
    <property type="entry name" value="Hemerythrin"/>
    <property type="match status" value="1"/>
</dbReference>
<dbReference type="EMBL" id="AMSI01000002">
    <property type="protein sequence ID" value="EKF43791.1"/>
    <property type="molecule type" value="Genomic_DNA"/>
</dbReference>
<dbReference type="Proteomes" id="UP000007374">
    <property type="component" value="Unassembled WGS sequence"/>
</dbReference>
<reference evidence="2 3" key="1">
    <citation type="journal article" date="2012" name="J. Bacteriol.">
        <title>Genome Sequence of Nitratireductor indicus Type Strain C115.</title>
        <authorList>
            <person name="Lai Q."/>
            <person name="Li G."/>
            <person name="Yu Z."/>
            <person name="Shao Z."/>
        </authorList>
    </citation>
    <scope>NUCLEOTIDE SEQUENCE [LARGE SCALE GENOMIC DNA]</scope>
    <source>
        <strain evidence="2 3">C115</strain>
    </source>
</reference>